<accession>A0ACB8X790</accession>
<proteinExistence type="predicted"/>
<keyword evidence="2" id="KW-1185">Reference proteome</keyword>
<organism evidence="1 2">
    <name type="scientific">Scortum barcoo</name>
    <name type="common">barcoo grunter</name>
    <dbReference type="NCBI Taxonomy" id="214431"/>
    <lineage>
        <taxon>Eukaryota</taxon>
        <taxon>Metazoa</taxon>
        <taxon>Chordata</taxon>
        <taxon>Craniata</taxon>
        <taxon>Vertebrata</taxon>
        <taxon>Euteleostomi</taxon>
        <taxon>Actinopterygii</taxon>
        <taxon>Neopterygii</taxon>
        <taxon>Teleostei</taxon>
        <taxon>Neoteleostei</taxon>
        <taxon>Acanthomorphata</taxon>
        <taxon>Eupercaria</taxon>
        <taxon>Centrarchiformes</taxon>
        <taxon>Terapontoidei</taxon>
        <taxon>Terapontidae</taxon>
        <taxon>Scortum</taxon>
    </lineage>
</organism>
<name>A0ACB8X790_9TELE</name>
<sequence length="400" mass="45894">MIVTEDRREKMICRILLLITLTSCVCGTFVVNVTQSSYQAEENQNITLEWTFTIKKETPLTSLYIYCGLFTDLKHFTLFQLHEGVEVPESHDEHFAGRVQFDKDVLREGRIRLHVSRLRTDDSGLYLCEVKTNYGVNIGKCRLNVTGETCSPGEPVKVKKVRSDHWDKVKTALGALNVGALIVAGLIFLLDAAVRGRSVAAVKRSNKCVMRKHFYHNKQQCFVRIEQTLLLNKMVTEFNLREKMICRILLLITLTSCVCEDHLKHFPLFQLHEGVEVPESQDEHFAGRVQFDKDVLREGRIRLHVSRLRTDDSGLYVCEVKTNYGFNIGKCRLNVTVFYFGMEKMICRILLLITLTSCVCGTFVVNVTQSSYQAEENQNITLEWTFTIKKETPLTSLSIY</sequence>
<comment type="caution">
    <text evidence="1">The sequence shown here is derived from an EMBL/GenBank/DDBJ whole genome shotgun (WGS) entry which is preliminary data.</text>
</comment>
<protein>
    <submittedName>
        <fullName evidence="1">Uncharacterized protein</fullName>
    </submittedName>
</protein>
<dbReference type="EMBL" id="CM041532">
    <property type="protein sequence ID" value="KAI3375594.1"/>
    <property type="molecule type" value="Genomic_DNA"/>
</dbReference>
<dbReference type="Proteomes" id="UP000831701">
    <property type="component" value="Chromosome 2"/>
</dbReference>
<evidence type="ECO:0000313" key="2">
    <source>
        <dbReference type="Proteomes" id="UP000831701"/>
    </source>
</evidence>
<evidence type="ECO:0000313" key="1">
    <source>
        <dbReference type="EMBL" id="KAI3375594.1"/>
    </source>
</evidence>
<reference evidence="1" key="1">
    <citation type="submission" date="2022-04" db="EMBL/GenBank/DDBJ databases">
        <title>Jade perch genome.</title>
        <authorList>
            <person name="Chao B."/>
        </authorList>
    </citation>
    <scope>NUCLEOTIDE SEQUENCE</scope>
    <source>
        <strain evidence="1">CB-2022</strain>
    </source>
</reference>
<gene>
    <name evidence="1" type="ORF">L3Q82_003907</name>
</gene>